<sequence length="98" mass="10985">MNGDEIGFIPTLLDSRERFLWWEIDQLVLAIMLIGIGLALGMAAIGLIGGTSAAWLYGRMKAGKHPRFAIHVLYWWLPGSLFIKPRTLPPSSLRYFLG</sequence>
<dbReference type="RefSeq" id="WP_090284959.1">
    <property type="nucleotide sequence ID" value="NZ_FMWO01000040.1"/>
</dbReference>
<dbReference type="EMBL" id="FMWO01000040">
    <property type="protein sequence ID" value="SCZ85027.1"/>
    <property type="molecule type" value="Genomic_DNA"/>
</dbReference>
<protein>
    <submittedName>
        <fullName evidence="2">TraL</fullName>
    </submittedName>
</protein>
<name>A0A1G5SDF9_9PROT</name>
<proteinExistence type="predicted"/>
<evidence type="ECO:0000256" key="1">
    <source>
        <dbReference type="SAM" id="Phobius"/>
    </source>
</evidence>
<dbReference type="InterPro" id="IPR009838">
    <property type="entry name" value="T4SS_TraL"/>
</dbReference>
<organism evidence="2 3">
    <name type="scientific">Nitrosomonas mobilis</name>
    <dbReference type="NCBI Taxonomy" id="51642"/>
    <lineage>
        <taxon>Bacteria</taxon>
        <taxon>Pseudomonadati</taxon>
        <taxon>Pseudomonadota</taxon>
        <taxon>Betaproteobacteria</taxon>
        <taxon>Nitrosomonadales</taxon>
        <taxon>Nitrosomonadaceae</taxon>
        <taxon>Nitrosomonas</taxon>
    </lineage>
</organism>
<reference evidence="2 3" key="1">
    <citation type="submission" date="2016-10" db="EMBL/GenBank/DDBJ databases">
        <authorList>
            <person name="de Groot N.N."/>
        </authorList>
    </citation>
    <scope>NUCLEOTIDE SEQUENCE [LARGE SCALE GENOMIC DNA]</scope>
    <source>
        <strain evidence="2">1</strain>
    </source>
</reference>
<evidence type="ECO:0000313" key="2">
    <source>
        <dbReference type="EMBL" id="SCZ85027.1"/>
    </source>
</evidence>
<dbReference type="OrthoDB" id="8548046at2"/>
<evidence type="ECO:0000313" key="3">
    <source>
        <dbReference type="Proteomes" id="UP000198729"/>
    </source>
</evidence>
<dbReference type="NCBIfam" id="TIGR02762">
    <property type="entry name" value="TraL_TIGR"/>
    <property type="match status" value="1"/>
</dbReference>
<keyword evidence="3" id="KW-1185">Reference proteome</keyword>
<accession>A0A1G5SDF9</accession>
<gene>
    <name evidence="2" type="ORF">NSMM_330047</name>
</gene>
<dbReference type="Pfam" id="PF07178">
    <property type="entry name" value="TraL"/>
    <property type="match status" value="1"/>
</dbReference>
<feature type="transmembrane region" description="Helical" evidence="1">
    <location>
        <begin position="27"/>
        <end position="57"/>
    </location>
</feature>
<keyword evidence="1" id="KW-0812">Transmembrane</keyword>
<keyword evidence="1" id="KW-0472">Membrane</keyword>
<dbReference type="Proteomes" id="UP000198729">
    <property type="component" value="Unassembled WGS sequence"/>
</dbReference>
<dbReference type="STRING" id="51642.NSMM_330047"/>
<dbReference type="AlphaFoldDB" id="A0A1G5SDF9"/>
<dbReference type="GO" id="GO:0019867">
    <property type="term" value="C:outer membrane"/>
    <property type="evidence" value="ECO:0007669"/>
    <property type="project" value="InterPro"/>
</dbReference>
<keyword evidence="1" id="KW-1133">Transmembrane helix</keyword>